<gene>
    <name evidence="1" type="ORF">M8818_007252</name>
</gene>
<name>A0ACC3S7F8_9PEZI</name>
<sequence length="1007" mass="113003">MSSFAPEHESTQQFDTATQEPDLPNLRSSAARFGQWQMSQPEPHIDTSYVRDGFPDFTSHSPSELSIEVGRGVKTNGTPRRRGVMEDVSENPVLSMGNDSLYEITGTPPVRPRLGSRKSDSANRGDLRRQASTRQAMQQDEATKTSDIIPTKTRSQRRTVSGIHAKLNAASDDSFDEGRPQATVTMSTRNTRFGKRQVSAQAFPTRFTAGQGLDMAQKTPQRSTTAPNFNSAQYTGNRTQQSFILPDLPDITELVSGVRKDGTPVFQRTSKPSSRFASGSYRPSSNNGPSHAKIQSIPIPDEEKAIFASLQLLKEKVTQLEQDKEEAERRIEDYDNEVIELRSALEMEQKSRRGGSPSNDRGATGPENWRMERTRMQANIKALQDRLDRTDRKLAVSDIAVKRITQERDSLATQLGVAYYNAEEANVVDEELNIENERLHEENEELKAESEALRHDNNKFRVQIAHVKAQLEEETQHFGQREAELKSRLDRREEAVQEMKNLTNEIWQGQKASTSSRRTSSRSQREIDEAEEKEQRKLKRRSMGARLGQETQSNIMDKVEVEIRKARADAATKASKVNEANASKTRSRSKSQSRQPLSQSHRRTSSNYQAPAANDVSEVESTTDLEITRPVRDALREISIPNKTAPAEQDDTKDITYLSFTDANEIVKLRKKLEEERRARNQKRASSAPLMNEKSDTTRSATGTQSIPRKSSLRDLSQRLNLDEPLDENTDRLLKEVRIQSPNTSDAISYSEPNATTDASMLSTSSRRHRSKSFEEMTSAFILPDITLHAKSAPSTDAIPHNKATCTFCPHPSGAEPAIPTPVPVSDRNIDDTAATIRPSQEPATALATVLKQLEDEIVHLKLRLAGYESEYNMHDPAVGRKRREWLNAKIGVMRAEVERRSAQVYGLYDVLEGQKGRKEGEDGEGEEEEGNEETLQSLGIDPEELAERARKAQREGAKERRRSVGSAKAGWEFEAEDSEEELPWEGISDSEDEVDLGAGRRRSVHV</sequence>
<protein>
    <submittedName>
        <fullName evidence="1">Uncharacterized protein</fullName>
    </submittedName>
</protein>
<comment type="caution">
    <text evidence="1">The sequence shown here is derived from an EMBL/GenBank/DDBJ whole genome shotgun (WGS) entry which is preliminary data.</text>
</comment>
<evidence type="ECO:0000313" key="2">
    <source>
        <dbReference type="Proteomes" id="UP001320706"/>
    </source>
</evidence>
<proteinExistence type="predicted"/>
<keyword evidence="2" id="KW-1185">Reference proteome</keyword>
<reference evidence="1" key="1">
    <citation type="submission" date="2024-02" db="EMBL/GenBank/DDBJ databases">
        <title>Metagenome Assembled Genome of Zalaria obscura JY119.</title>
        <authorList>
            <person name="Vighnesh L."/>
            <person name="Jagadeeshwari U."/>
            <person name="Venkata Ramana C."/>
            <person name="Sasikala C."/>
        </authorList>
    </citation>
    <scope>NUCLEOTIDE SEQUENCE</scope>
    <source>
        <strain evidence="1">JY119</strain>
    </source>
</reference>
<dbReference type="EMBL" id="JAMKPW020000042">
    <property type="protein sequence ID" value="KAK8196099.1"/>
    <property type="molecule type" value="Genomic_DNA"/>
</dbReference>
<dbReference type="Proteomes" id="UP001320706">
    <property type="component" value="Unassembled WGS sequence"/>
</dbReference>
<evidence type="ECO:0000313" key="1">
    <source>
        <dbReference type="EMBL" id="KAK8196099.1"/>
    </source>
</evidence>
<accession>A0ACC3S7F8</accession>
<organism evidence="1 2">
    <name type="scientific">Zalaria obscura</name>
    <dbReference type="NCBI Taxonomy" id="2024903"/>
    <lineage>
        <taxon>Eukaryota</taxon>
        <taxon>Fungi</taxon>
        <taxon>Dikarya</taxon>
        <taxon>Ascomycota</taxon>
        <taxon>Pezizomycotina</taxon>
        <taxon>Dothideomycetes</taxon>
        <taxon>Dothideomycetidae</taxon>
        <taxon>Dothideales</taxon>
        <taxon>Zalariaceae</taxon>
        <taxon>Zalaria</taxon>
    </lineage>
</organism>